<dbReference type="EMBL" id="JBHRYH010000046">
    <property type="protein sequence ID" value="MFC3627590.1"/>
    <property type="molecule type" value="Genomic_DNA"/>
</dbReference>
<keyword evidence="4" id="KW-0408">Iron</keyword>
<keyword evidence="1" id="KW-0001">2Fe-2S</keyword>
<keyword evidence="9" id="KW-1185">Reference proteome</keyword>
<evidence type="ECO:0000256" key="3">
    <source>
        <dbReference type="ARBA" id="ARBA00023002"/>
    </source>
</evidence>
<comment type="caution">
    <text evidence="8">The sequence shown here is derived from an EMBL/GenBank/DDBJ whole genome shotgun (WGS) entry which is preliminary data.</text>
</comment>
<dbReference type="RefSeq" id="WP_390281396.1">
    <property type="nucleotide sequence ID" value="NZ_JBHRYH010000046.1"/>
</dbReference>
<dbReference type="InterPro" id="IPR036922">
    <property type="entry name" value="Rieske_2Fe-2S_sf"/>
</dbReference>
<protein>
    <submittedName>
        <fullName evidence="8">Nitrite reductase small subunit NirD</fullName>
    </submittedName>
</protein>
<evidence type="ECO:0000259" key="7">
    <source>
        <dbReference type="PROSITE" id="PS51296"/>
    </source>
</evidence>
<dbReference type="PANTHER" id="PTHR21496:SF23">
    <property type="entry name" value="3-PHENYLPROPIONATE_CINNAMIC ACID DIOXYGENASE FERREDOXIN SUBUNIT"/>
    <property type="match status" value="1"/>
</dbReference>
<sequence>MSNWKAVCQLADIPSQGARVLKREGKLDIAIFRTADDQLFALHDKCPHKGGPLSQGIVSGRTVTCPLHNWNIDLATGEACAPDEGCAGHIALKQEAGTVYLALD</sequence>
<keyword evidence="3" id="KW-0560">Oxidoreductase</keyword>
<keyword evidence="2" id="KW-0479">Metal-binding</keyword>
<dbReference type="CDD" id="cd03530">
    <property type="entry name" value="Rieske_NirD_small_Bacillus"/>
    <property type="match status" value="1"/>
</dbReference>
<feature type="domain" description="Rieske" evidence="7">
    <location>
        <begin position="5"/>
        <end position="101"/>
    </location>
</feature>
<evidence type="ECO:0000256" key="1">
    <source>
        <dbReference type="ARBA" id="ARBA00022714"/>
    </source>
</evidence>
<accession>A0ABV7TXX6</accession>
<evidence type="ECO:0000313" key="9">
    <source>
        <dbReference type="Proteomes" id="UP001595636"/>
    </source>
</evidence>
<organism evidence="8 9">
    <name type="scientific">Vogesella amnigena</name>
    <dbReference type="NCBI Taxonomy" id="1507449"/>
    <lineage>
        <taxon>Bacteria</taxon>
        <taxon>Pseudomonadati</taxon>
        <taxon>Pseudomonadota</taxon>
        <taxon>Betaproteobacteria</taxon>
        <taxon>Neisseriales</taxon>
        <taxon>Chromobacteriaceae</taxon>
        <taxon>Vogesella</taxon>
    </lineage>
</organism>
<dbReference type="PANTHER" id="PTHR21496">
    <property type="entry name" value="FERREDOXIN-RELATED"/>
    <property type="match status" value="1"/>
</dbReference>
<dbReference type="SUPFAM" id="SSF50022">
    <property type="entry name" value="ISP domain"/>
    <property type="match status" value="1"/>
</dbReference>
<dbReference type="PROSITE" id="PS51296">
    <property type="entry name" value="RIESKE"/>
    <property type="match status" value="1"/>
</dbReference>
<evidence type="ECO:0000313" key="8">
    <source>
        <dbReference type="EMBL" id="MFC3627590.1"/>
    </source>
</evidence>
<dbReference type="NCBIfam" id="TIGR02378">
    <property type="entry name" value="nirD_assim_sml"/>
    <property type="match status" value="1"/>
</dbReference>
<dbReference type="Gene3D" id="2.102.10.10">
    <property type="entry name" value="Rieske [2Fe-2S] iron-sulphur domain"/>
    <property type="match status" value="1"/>
</dbReference>
<reference evidence="9" key="1">
    <citation type="journal article" date="2019" name="Int. J. Syst. Evol. Microbiol.">
        <title>The Global Catalogue of Microorganisms (GCM) 10K type strain sequencing project: providing services to taxonomists for standard genome sequencing and annotation.</title>
        <authorList>
            <consortium name="The Broad Institute Genomics Platform"/>
            <consortium name="The Broad Institute Genome Sequencing Center for Infectious Disease"/>
            <person name="Wu L."/>
            <person name="Ma J."/>
        </authorList>
    </citation>
    <scope>NUCLEOTIDE SEQUENCE [LARGE SCALE GENOMIC DNA]</scope>
    <source>
        <strain evidence="9">KCTC 42195</strain>
    </source>
</reference>
<evidence type="ECO:0000256" key="5">
    <source>
        <dbReference type="ARBA" id="ARBA00023014"/>
    </source>
</evidence>
<keyword evidence="6" id="KW-0534">Nitrate assimilation</keyword>
<name>A0ABV7TXX6_9NEIS</name>
<keyword evidence="5" id="KW-0411">Iron-sulfur</keyword>
<dbReference type="Proteomes" id="UP001595636">
    <property type="component" value="Unassembled WGS sequence"/>
</dbReference>
<evidence type="ECO:0000256" key="4">
    <source>
        <dbReference type="ARBA" id="ARBA00023004"/>
    </source>
</evidence>
<dbReference type="InterPro" id="IPR012748">
    <property type="entry name" value="Rieske-like_NirD"/>
</dbReference>
<dbReference type="InterPro" id="IPR017941">
    <property type="entry name" value="Rieske_2Fe-2S"/>
</dbReference>
<gene>
    <name evidence="8" type="primary">nirD</name>
    <name evidence="8" type="ORF">ACFOKJ_15830</name>
</gene>
<evidence type="ECO:0000256" key="2">
    <source>
        <dbReference type="ARBA" id="ARBA00022723"/>
    </source>
</evidence>
<dbReference type="Pfam" id="PF00355">
    <property type="entry name" value="Rieske"/>
    <property type="match status" value="1"/>
</dbReference>
<evidence type="ECO:0000256" key="6">
    <source>
        <dbReference type="ARBA" id="ARBA00023063"/>
    </source>
</evidence>
<proteinExistence type="predicted"/>